<keyword evidence="4 7" id="KW-0255">Endonuclease</keyword>
<dbReference type="PANTHER" id="PTHR46986:SF1">
    <property type="entry name" value="ENDORIBONUCLEASE YBEY, CHLOROPLASTIC"/>
    <property type="match status" value="1"/>
</dbReference>
<keyword evidence="7" id="KW-0698">rRNA processing</keyword>
<dbReference type="GO" id="GO:0004521">
    <property type="term" value="F:RNA endonuclease activity"/>
    <property type="evidence" value="ECO:0007669"/>
    <property type="project" value="UniProtKB-UniRule"/>
</dbReference>
<comment type="subcellular location">
    <subcellularLocation>
        <location evidence="7">Cytoplasm</location>
    </subcellularLocation>
</comment>
<dbReference type="GO" id="GO:0005737">
    <property type="term" value="C:cytoplasm"/>
    <property type="evidence" value="ECO:0007669"/>
    <property type="project" value="UniProtKB-SubCell"/>
</dbReference>
<evidence type="ECO:0000313" key="9">
    <source>
        <dbReference type="Proteomes" id="UP000228777"/>
    </source>
</evidence>
<dbReference type="Gene3D" id="3.40.390.30">
    <property type="entry name" value="Metalloproteases ('zincins'), catalytic domain"/>
    <property type="match status" value="1"/>
</dbReference>
<gene>
    <name evidence="7 8" type="primary">ybeY</name>
    <name evidence="8" type="ORF">COS93_01600</name>
</gene>
<feature type="binding site" evidence="7">
    <location>
        <position position="110"/>
    </location>
    <ligand>
        <name>Zn(2+)</name>
        <dbReference type="ChEBI" id="CHEBI:29105"/>
        <note>catalytic</note>
    </ligand>
</feature>
<sequence length="138" mass="16297">MIEIRNLTGVQINENFLKRITKLVFKKEGVKKLELSIALVGYSLMKKLNKTYRHKNRITDVLAFGENQKLDELGFGEVVICLREVKKNAKRYGTTFKKELTRVLIHGILHIFGYNHQSFKEAKKMKQKEEYYLSRKYV</sequence>
<dbReference type="PANTHER" id="PTHR46986">
    <property type="entry name" value="ENDORIBONUCLEASE YBEY, CHLOROPLASTIC"/>
    <property type="match status" value="1"/>
</dbReference>
<protein>
    <recommendedName>
        <fullName evidence="7">Endoribonuclease YbeY</fullName>
        <ecNumber evidence="7">3.1.-.-</ecNumber>
    </recommendedName>
</protein>
<dbReference type="Proteomes" id="UP000228777">
    <property type="component" value="Unassembled WGS sequence"/>
</dbReference>
<feature type="binding site" evidence="7">
    <location>
        <position position="116"/>
    </location>
    <ligand>
        <name>Zn(2+)</name>
        <dbReference type="ChEBI" id="CHEBI:29105"/>
        <note>catalytic</note>
    </ligand>
</feature>
<keyword evidence="2 7" id="KW-0540">Nuclease</keyword>
<evidence type="ECO:0000256" key="5">
    <source>
        <dbReference type="ARBA" id="ARBA00022801"/>
    </source>
</evidence>
<evidence type="ECO:0000256" key="1">
    <source>
        <dbReference type="ARBA" id="ARBA00010875"/>
    </source>
</evidence>
<dbReference type="Pfam" id="PF02130">
    <property type="entry name" value="YbeY"/>
    <property type="match status" value="1"/>
</dbReference>
<keyword evidence="6 7" id="KW-0862">Zinc</keyword>
<dbReference type="InterPro" id="IPR002036">
    <property type="entry name" value="YbeY"/>
</dbReference>
<comment type="cofactor">
    <cofactor evidence="7">
        <name>Zn(2+)</name>
        <dbReference type="ChEBI" id="CHEBI:29105"/>
    </cofactor>
    <text evidence="7">Binds 1 zinc ion.</text>
</comment>
<reference evidence="9" key="1">
    <citation type="submission" date="2017-09" db="EMBL/GenBank/DDBJ databases">
        <title>Depth-based differentiation of microbial function through sediment-hosted aquifers and enrichment of novel symbionts in the deep terrestrial subsurface.</title>
        <authorList>
            <person name="Probst A.J."/>
            <person name="Ladd B."/>
            <person name="Jarett J.K."/>
            <person name="Geller-Mcgrath D.E."/>
            <person name="Sieber C.M.K."/>
            <person name="Emerson J.B."/>
            <person name="Anantharaman K."/>
            <person name="Thomas B.C."/>
            <person name="Malmstrom R."/>
            <person name="Stieglmeier M."/>
            <person name="Klingl A."/>
            <person name="Woyke T."/>
            <person name="Ryan C.M."/>
            <person name="Banfield J.F."/>
        </authorList>
    </citation>
    <scope>NUCLEOTIDE SEQUENCE [LARGE SCALE GENOMIC DNA]</scope>
</reference>
<dbReference type="HAMAP" id="MF_00009">
    <property type="entry name" value="Endoribonucl_YbeY"/>
    <property type="match status" value="1"/>
</dbReference>
<comment type="function">
    <text evidence="7">Single strand-specific metallo-endoribonuclease involved in late-stage 70S ribosome quality control and in maturation of the 3' terminus of the 16S rRNA.</text>
</comment>
<dbReference type="EC" id="3.1.-.-" evidence="7"/>
<dbReference type="InterPro" id="IPR020549">
    <property type="entry name" value="YbeY_CS"/>
</dbReference>
<feature type="binding site" evidence="7">
    <location>
        <position position="106"/>
    </location>
    <ligand>
        <name>Zn(2+)</name>
        <dbReference type="ChEBI" id="CHEBI:29105"/>
        <note>catalytic</note>
    </ligand>
</feature>
<dbReference type="SUPFAM" id="SSF55486">
    <property type="entry name" value="Metalloproteases ('zincins'), catalytic domain"/>
    <property type="match status" value="1"/>
</dbReference>
<keyword evidence="7" id="KW-0690">Ribosome biogenesis</keyword>
<evidence type="ECO:0000256" key="2">
    <source>
        <dbReference type="ARBA" id="ARBA00022722"/>
    </source>
</evidence>
<dbReference type="NCBIfam" id="TIGR00043">
    <property type="entry name" value="rRNA maturation RNase YbeY"/>
    <property type="match status" value="1"/>
</dbReference>
<dbReference type="GO" id="GO:0008270">
    <property type="term" value="F:zinc ion binding"/>
    <property type="evidence" value="ECO:0007669"/>
    <property type="project" value="UniProtKB-UniRule"/>
</dbReference>
<dbReference type="GO" id="GO:0006364">
    <property type="term" value="P:rRNA processing"/>
    <property type="evidence" value="ECO:0007669"/>
    <property type="project" value="UniProtKB-UniRule"/>
</dbReference>
<dbReference type="EMBL" id="PEWP01000031">
    <property type="protein sequence ID" value="PIU46804.1"/>
    <property type="molecule type" value="Genomic_DNA"/>
</dbReference>
<dbReference type="GO" id="GO:0004222">
    <property type="term" value="F:metalloendopeptidase activity"/>
    <property type="evidence" value="ECO:0007669"/>
    <property type="project" value="InterPro"/>
</dbReference>
<comment type="caution">
    <text evidence="8">The sequence shown here is derived from an EMBL/GenBank/DDBJ whole genome shotgun (WGS) entry which is preliminary data.</text>
</comment>
<keyword evidence="5 7" id="KW-0378">Hydrolase</keyword>
<evidence type="ECO:0000256" key="6">
    <source>
        <dbReference type="ARBA" id="ARBA00022833"/>
    </source>
</evidence>
<name>A0A2M6Z320_9BACT</name>
<evidence type="ECO:0000256" key="4">
    <source>
        <dbReference type="ARBA" id="ARBA00022759"/>
    </source>
</evidence>
<dbReference type="InterPro" id="IPR023091">
    <property type="entry name" value="MetalPrtase_cat_dom_sf_prd"/>
</dbReference>
<evidence type="ECO:0000313" key="8">
    <source>
        <dbReference type="EMBL" id="PIU46804.1"/>
    </source>
</evidence>
<dbReference type="PROSITE" id="PS01306">
    <property type="entry name" value="UPF0054"/>
    <property type="match status" value="1"/>
</dbReference>
<keyword evidence="7" id="KW-0963">Cytoplasm</keyword>
<comment type="similarity">
    <text evidence="1 7">Belongs to the endoribonuclease YbeY family.</text>
</comment>
<accession>A0A2M6Z320</accession>
<organism evidence="8 9">
    <name type="scientific">bacterium (Candidatus Gribaldobacteria) CG07_land_8_20_14_0_80_33_18</name>
    <dbReference type="NCBI Taxonomy" id="2014272"/>
    <lineage>
        <taxon>Bacteria</taxon>
        <taxon>Candidatus Gribaldobacteria</taxon>
    </lineage>
</organism>
<evidence type="ECO:0000256" key="7">
    <source>
        <dbReference type="HAMAP-Rule" id="MF_00009"/>
    </source>
</evidence>
<keyword evidence="3 7" id="KW-0479">Metal-binding</keyword>
<proteinExistence type="inferred from homology"/>
<dbReference type="AlphaFoldDB" id="A0A2M6Z320"/>
<evidence type="ECO:0000256" key="3">
    <source>
        <dbReference type="ARBA" id="ARBA00022723"/>
    </source>
</evidence>